<dbReference type="Gene3D" id="3.20.20.80">
    <property type="entry name" value="Glycosidases"/>
    <property type="match status" value="1"/>
</dbReference>
<protein>
    <recommendedName>
        <fullName evidence="5">glucan endo-1,3-beta-D-glucosidase</fullName>
        <ecNumber evidence="5">3.2.1.39</ecNumber>
    </recommendedName>
    <alternativeName>
        <fullName evidence="18">Endo-1,3-beta-glucanase btgC</fullName>
    </alternativeName>
    <alternativeName>
        <fullName evidence="17">Laminarinase btgC</fullName>
    </alternativeName>
</protein>
<dbReference type="EC" id="3.2.1.39" evidence="5"/>
<keyword evidence="8" id="KW-0964">Secreted</keyword>
<evidence type="ECO:0000256" key="11">
    <source>
        <dbReference type="ARBA" id="ARBA00023136"/>
    </source>
</evidence>
<name>A0A9W8AQ92_9FUNG</name>
<evidence type="ECO:0000256" key="19">
    <source>
        <dbReference type="RuleBase" id="RU004335"/>
    </source>
</evidence>
<dbReference type="EMBL" id="JANBPY010002656">
    <property type="protein sequence ID" value="KAJ1954170.1"/>
    <property type="molecule type" value="Genomic_DNA"/>
</dbReference>
<evidence type="ECO:0000256" key="5">
    <source>
        <dbReference type="ARBA" id="ARBA00012780"/>
    </source>
</evidence>
<evidence type="ECO:0000256" key="15">
    <source>
        <dbReference type="ARBA" id="ARBA00023326"/>
    </source>
</evidence>
<feature type="compositionally biased region" description="Polar residues" evidence="20">
    <location>
        <begin position="45"/>
        <end position="56"/>
    </location>
</feature>
<keyword evidence="11" id="KW-0472">Membrane</keyword>
<comment type="catalytic activity">
    <reaction evidence="1">
        <text>Hydrolysis of (1-&gt;3)-beta-D-glucosidic linkages in (1-&gt;3)-beta-D-glucans.</text>
        <dbReference type="EC" id="3.2.1.39"/>
    </reaction>
</comment>
<gene>
    <name evidence="22" type="primary">BGL2</name>
    <name evidence="22" type="ORF">IWQ62_005821</name>
</gene>
<comment type="caution">
    <text evidence="22">The sequence shown here is derived from an EMBL/GenBank/DDBJ whole genome shotgun (WGS) entry which is preliminary data.</text>
</comment>
<dbReference type="InterPro" id="IPR000490">
    <property type="entry name" value="Glyco_hydro_17"/>
</dbReference>
<evidence type="ECO:0000256" key="1">
    <source>
        <dbReference type="ARBA" id="ARBA00000382"/>
    </source>
</evidence>
<evidence type="ECO:0000256" key="10">
    <source>
        <dbReference type="ARBA" id="ARBA00022801"/>
    </source>
</evidence>
<feature type="signal peptide" evidence="21">
    <location>
        <begin position="1"/>
        <end position="23"/>
    </location>
</feature>
<keyword evidence="9 21" id="KW-0732">Signal</keyword>
<evidence type="ECO:0000256" key="17">
    <source>
        <dbReference type="ARBA" id="ARBA00042373"/>
    </source>
</evidence>
<dbReference type="Pfam" id="PF00332">
    <property type="entry name" value="Glyco_hydro_17"/>
    <property type="match status" value="1"/>
</dbReference>
<dbReference type="GO" id="GO:0042973">
    <property type="term" value="F:glucan endo-1,3-beta-D-glucosidase activity"/>
    <property type="evidence" value="ECO:0007669"/>
    <property type="project" value="UniProtKB-EC"/>
</dbReference>
<evidence type="ECO:0000256" key="7">
    <source>
        <dbReference type="ARBA" id="ARBA00022512"/>
    </source>
</evidence>
<evidence type="ECO:0000256" key="20">
    <source>
        <dbReference type="SAM" id="MobiDB-lite"/>
    </source>
</evidence>
<evidence type="ECO:0000313" key="22">
    <source>
        <dbReference type="EMBL" id="KAJ1954170.1"/>
    </source>
</evidence>
<dbReference type="GO" id="GO:0071555">
    <property type="term" value="P:cell wall organization"/>
    <property type="evidence" value="ECO:0007669"/>
    <property type="project" value="UniProtKB-KW"/>
</dbReference>
<evidence type="ECO:0000256" key="21">
    <source>
        <dbReference type="SAM" id="SignalP"/>
    </source>
</evidence>
<keyword evidence="14" id="KW-0961">Cell wall biogenesis/degradation</keyword>
<keyword evidence="7" id="KW-0134">Cell wall</keyword>
<dbReference type="GO" id="GO:0000272">
    <property type="term" value="P:polysaccharide catabolic process"/>
    <property type="evidence" value="ECO:0007669"/>
    <property type="project" value="UniProtKB-KW"/>
</dbReference>
<evidence type="ECO:0000256" key="4">
    <source>
        <dbReference type="ARBA" id="ARBA00008773"/>
    </source>
</evidence>
<dbReference type="SUPFAM" id="SSF51445">
    <property type="entry name" value="(Trans)glycosidases"/>
    <property type="match status" value="1"/>
</dbReference>
<dbReference type="InterPro" id="IPR050732">
    <property type="entry name" value="Beta-glucan_modifiers"/>
</dbReference>
<feature type="chain" id="PRO_5040851450" description="glucan endo-1,3-beta-D-glucosidase" evidence="21">
    <location>
        <begin position="24"/>
        <end position="337"/>
    </location>
</feature>
<evidence type="ECO:0000256" key="6">
    <source>
        <dbReference type="ARBA" id="ARBA00022475"/>
    </source>
</evidence>
<dbReference type="PANTHER" id="PTHR16631">
    <property type="entry name" value="GLUCAN 1,3-BETA-GLUCOSIDASE"/>
    <property type="match status" value="1"/>
</dbReference>
<keyword evidence="23" id="KW-1185">Reference proteome</keyword>
<feature type="region of interest" description="Disordered" evidence="20">
    <location>
        <begin position="30"/>
        <end position="57"/>
    </location>
</feature>
<reference evidence="22" key="1">
    <citation type="submission" date="2022-07" db="EMBL/GenBank/DDBJ databases">
        <title>Phylogenomic reconstructions and comparative analyses of Kickxellomycotina fungi.</title>
        <authorList>
            <person name="Reynolds N.K."/>
            <person name="Stajich J.E."/>
            <person name="Barry K."/>
            <person name="Grigoriev I.V."/>
            <person name="Crous P."/>
            <person name="Smith M.E."/>
        </authorList>
    </citation>
    <scope>NUCLEOTIDE SEQUENCE</scope>
    <source>
        <strain evidence="22">RSA 1196</strain>
    </source>
</reference>
<keyword evidence="6" id="KW-1003">Cell membrane</keyword>
<dbReference type="InterPro" id="IPR017853">
    <property type="entry name" value="GH"/>
</dbReference>
<comment type="function">
    <text evidence="16">Glucanases play a role in cell expansion during growth, in cell-cell fusion during mating, and in spore release during sporulation. This enzyme may be involved in beta-glucan degradation. Active on laminarin and lichenan.</text>
</comment>
<sequence length="337" mass="37066">MKVSYISLLVGSLLVGSAMVANAGKCPVTLPAEGNPAEDNGKVDNGTTTGNSTETVPATGRELYGLNYNVRKADGNCPSLEEVKADLATLSTVSKNFRIYSLVDCNQGELMLQAVQDTDYKVVLGIWVGSAPEPVATEMAQLETLAQNYGDQINKYVKGLVVGSEAVYREDVTQDVLIGYINQARTILRNHQHDTSVSAAETYDKWNGGLVDAVDYVTMNAFPFWENKTIDEAKSVFFEHFQMVSGMANGKTVVTGETGWPSEGGNYGPGVPSLDNMKRYLGEFACEAKKLNMEYYWFSGFDEPWKHDEHSIGVETHWGLTLGDRKTWKIDGPFYEC</sequence>
<accession>A0A9W8AQ92</accession>
<organism evidence="22 23">
    <name type="scientific">Dispira parvispora</name>
    <dbReference type="NCBI Taxonomy" id="1520584"/>
    <lineage>
        <taxon>Eukaryota</taxon>
        <taxon>Fungi</taxon>
        <taxon>Fungi incertae sedis</taxon>
        <taxon>Zoopagomycota</taxon>
        <taxon>Kickxellomycotina</taxon>
        <taxon>Dimargaritomycetes</taxon>
        <taxon>Dimargaritales</taxon>
        <taxon>Dimargaritaceae</taxon>
        <taxon>Dispira</taxon>
    </lineage>
</organism>
<evidence type="ECO:0000313" key="23">
    <source>
        <dbReference type="Proteomes" id="UP001150925"/>
    </source>
</evidence>
<keyword evidence="15" id="KW-0624">Polysaccharide degradation</keyword>
<evidence type="ECO:0000256" key="13">
    <source>
        <dbReference type="ARBA" id="ARBA00023277"/>
    </source>
</evidence>
<evidence type="ECO:0000256" key="14">
    <source>
        <dbReference type="ARBA" id="ARBA00023316"/>
    </source>
</evidence>
<evidence type="ECO:0000256" key="8">
    <source>
        <dbReference type="ARBA" id="ARBA00022525"/>
    </source>
</evidence>
<dbReference type="PANTHER" id="PTHR16631:SF17">
    <property type="entry name" value="GLUCAN ENDO-1,3-BETA-GLUCOSIDASE BTGC"/>
    <property type="match status" value="1"/>
</dbReference>
<evidence type="ECO:0000256" key="18">
    <source>
        <dbReference type="ARBA" id="ARBA00043078"/>
    </source>
</evidence>
<dbReference type="GO" id="GO:0009277">
    <property type="term" value="C:fungal-type cell wall"/>
    <property type="evidence" value="ECO:0007669"/>
    <property type="project" value="TreeGrafter"/>
</dbReference>
<evidence type="ECO:0000256" key="12">
    <source>
        <dbReference type="ARBA" id="ARBA00023180"/>
    </source>
</evidence>
<evidence type="ECO:0000256" key="2">
    <source>
        <dbReference type="ARBA" id="ARBA00004191"/>
    </source>
</evidence>
<dbReference type="GO" id="GO:0009986">
    <property type="term" value="C:cell surface"/>
    <property type="evidence" value="ECO:0007669"/>
    <property type="project" value="TreeGrafter"/>
</dbReference>
<proteinExistence type="inferred from homology"/>
<dbReference type="GO" id="GO:0005576">
    <property type="term" value="C:extracellular region"/>
    <property type="evidence" value="ECO:0007669"/>
    <property type="project" value="TreeGrafter"/>
</dbReference>
<keyword evidence="10 22" id="KW-0378">Hydrolase</keyword>
<comment type="subcellular location">
    <subcellularLocation>
        <location evidence="3">Cell membrane</location>
        <topology evidence="3">Single-pass type II membrane protein</topology>
    </subcellularLocation>
    <subcellularLocation>
        <location evidence="2">Secreted</location>
        <location evidence="2">Cell wall</location>
    </subcellularLocation>
</comment>
<dbReference type="GO" id="GO:0005886">
    <property type="term" value="C:plasma membrane"/>
    <property type="evidence" value="ECO:0007669"/>
    <property type="project" value="UniProtKB-SubCell"/>
</dbReference>
<dbReference type="Proteomes" id="UP001150925">
    <property type="component" value="Unassembled WGS sequence"/>
</dbReference>
<comment type="similarity">
    <text evidence="4 19">Belongs to the glycosyl hydrolase 17 family.</text>
</comment>
<dbReference type="AlphaFoldDB" id="A0A9W8AQ92"/>
<evidence type="ECO:0000256" key="9">
    <source>
        <dbReference type="ARBA" id="ARBA00022729"/>
    </source>
</evidence>
<keyword evidence="22" id="KW-0326">Glycosidase</keyword>
<evidence type="ECO:0000256" key="3">
    <source>
        <dbReference type="ARBA" id="ARBA00004401"/>
    </source>
</evidence>
<dbReference type="OrthoDB" id="77201at2759"/>
<keyword evidence="12" id="KW-0325">Glycoprotein</keyword>
<evidence type="ECO:0000256" key="16">
    <source>
        <dbReference type="ARBA" id="ARBA00037649"/>
    </source>
</evidence>
<keyword evidence="13" id="KW-0119">Carbohydrate metabolism</keyword>